<organism evidence="1 2">
    <name type="scientific">Ferrithrix thermotolerans DSM 19514</name>
    <dbReference type="NCBI Taxonomy" id="1121881"/>
    <lineage>
        <taxon>Bacteria</taxon>
        <taxon>Bacillati</taxon>
        <taxon>Actinomycetota</taxon>
        <taxon>Acidimicrobiia</taxon>
        <taxon>Acidimicrobiales</taxon>
        <taxon>Acidimicrobiaceae</taxon>
        <taxon>Ferrithrix</taxon>
    </lineage>
</organism>
<dbReference type="Proteomes" id="UP000184295">
    <property type="component" value="Unassembled WGS sequence"/>
</dbReference>
<evidence type="ECO:0000313" key="2">
    <source>
        <dbReference type="Proteomes" id="UP000184295"/>
    </source>
</evidence>
<name>A0A1M4XHS1_9ACTN</name>
<evidence type="ECO:0000313" key="1">
    <source>
        <dbReference type="EMBL" id="SHE93055.1"/>
    </source>
</evidence>
<sequence>MGYLNHLAALDQRVTEANQVEGACDRSRPRSSTAPHRQIYKESLSEPKAHTAQITFRRLHNLAQRVICKFDAAP</sequence>
<reference evidence="2" key="1">
    <citation type="submission" date="2016-11" db="EMBL/GenBank/DDBJ databases">
        <authorList>
            <person name="Varghese N."/>
            <person name="Submissions S."/>
        </authorList>
    </citation>
    <scope>NUCLEOTIDE SEQUENCE [LARGE SCALE GENOMIC DNA]</scope>
    <source>
        <strain evidence="2">DSM 19514</strain>
    </source>
</reference>
<dbReference type="EMBL" id="FQUL01000039">
    <property type="protein sequence ID" value="SHE93055.1"/>
    <property type="molecule type" value="Genomic_DNA"/>
</dbReference>
<accession>A0A1M4XHS1</accession>
<protein>
    <submittedName>
        <fullName evidence="1">Uncharacterized protein</fullName>
    </submittedName>
</protein>
<dbReference type="STRING" id="1121881.SAMN02745225_02029"/>
<gene>
    <name evidence="1" type="ORF">SAMN02745225_02029</name>
</gene>
<keyword evidence="2" id="KW-1185">Reference proteome</keyword>
<dbReference type="AlphaFoldDB" id="A0A1M4XHS1"/>
<proteinExistence type="predicted"/>